<gene>
    <name evidence="1" type="ORF">SAMN05216192_11354</name>
</gene>
<keyword evidence="2" id="KW-1185">Reference proteome</keyword>
<organism evidence="1 2">
    <name type="scientific">Paenibacillus typhae</name>
    <dbReference type="NCBI Taxonomy" id="1174501"/>
    <lineage>
        <taxon>Bacteria</taxon>
        <taxon>Bacillati</taxon>
        <taxon>Bacillota</taxon>
        <taxon>Bacilli</taxon>
        <taxon>Bacillales</taxon>
        <taxon>Paenibacillaceae</taxon>
        <taxon>Paenibacillus</taxon>
    </lineage>
</organism>
<sequence>MYYIKDAKIRRMTEYDGAPCAEVGVLPGAVGDSALLVYIVEDQHEEGYEIVRILTNDADTQTDWFDNNMHNAFEDVTVSAFTGSPVMSPEDERSKFQRELLIFGHLKKQLGEHFRQVSQKRR</sequence>
<dbReference type="OrthoDB" id="2665147at2"/>
<protein>
    <submittedName>
        <fullName evidence="1">Uncharacterized protein</fullName>
    </submittedName>
</protein>
<proteinExistence type="predicted"/>
<reference evidence="2" key="1">
    <citation type="submission" date="2016-10" db="EMBL/GenBank/DDBJ databases">
        <authorList>
            <person name="Varghese N."/>
            <person name="Submissions S."/>
        </authorList>
    </citation>
    <scope>NUCLEOTIDE SEQUENCE [LARGE SCALE GENOMIC DNA]</scope>
    <source>
        <strain evidence="2">CGMCC 1.11012</strain>
    </source>
</reference>
<dbReference type="AlphaFoldDB" id="A0A1G8RVW9"/>
<evidence type="ECO:0000313" key="2">
    <source>
        <dbReference type="Proteomes" id="UP000199050"/>
    </source>
</evidence>
<dbReference type="RefSeq" id="WP_090714854.1">
    <property type="nucleotide sequence ID" value="NZ_CBCSKY010000032.1"/>
</dbReference>
<evidence type="ECO:0000313" key="1">
    <source>
        <dbReference type="EMBL" id="SDJ20490.1"/>
    </source>
</evidence>
<name>A0A1G8RVW9_9BACL</name>
<dbReference type="Proteomes" id="UP000199050">
    <property type="component" value="Unassembled WGS sequence"/>
</dbReference>
<accession>A0A1G8RVW9</accession>
<dbReference type="EMBL" id="FNDX01000013">
    <property type="protein sequence ID" value="SDJ20490.1"/>
    <property type="molecule type" value="Genomic_DNA"/>
</dbReference>
<dbReference type="STRING" id="1174501.SAMN05216192_11354"/>